<organism evidence="1 2">
    <name type="scientific">Paenarthrobacter nicotinovorans</name>
    <name type="common">Arthrobacter nicotinovorans</name>
    <dbReference type="NCBI Taxonomy" id="29320"/>
    <lineage>
        <taxon>Bacteria</taxon>
        <taxon>Bacillati</taxon>
        <taxon>Actinomycetota</taxon>
        <taxon>Actinomycetes</taxon>
        <taxon>Micrococcales</taxon>
        <taxon>Micrococcaceae</taxon>
        <taxon>Paenarthrobacter</taxon>
    </lineage>
</organism>
<sequence>MSAQPDHKPIPHLVEMFHRWQCKICKNWINYNEADGEWWHARG</sequence>
<gene>
    <name evidence="1" type="ORF">J2T10_001947</name>
</gene>
<comment type="caution">
    <text evidence="1">The sequence shown here is derived from an EMBL/GenBank/DDBJ whole genome shotgun (WGS) entry which is preliminary data.</text>
</comment>
<dbReference type="EMBL" id="JAUSSW010000004">
    <property type="protein sequence ID" value="MDQ0102301.1"/>
    <property type="molecule type" value="Genomic_DNA"/>
</dbReference>
<proteinExistence type="predicted"/>
<protein>
    <submittedName>
        <fullName evidence="1">Uncharacterized protein</fullName>
    </submittedName>
</protein>
<evidence type="ECO:0000313" key="2">
    <source>
        <dbReference type="Proteomes" id="UP001244563"/>
    </source>
</evidence>
<reference evidence="1 2" key="1">
    <citation type="submission" date="2023-07" db="EMBL/GenBank/DDBJ databases">
        <title>Sorghum-associated microbial communities from plants grown in Nebraska, USA.</title>
        <authorList>
            <person name="Schachtman D."/>
        </authorList>
    </citation>
    <scope>NUCLEOTIDE SEQUENCE [LARGE SCALE GENOMIC DNA]</scope>
    <source>
        <strain evidence="1 2">CC523</strain>
    </source>
</reference>
<name>A0ABT9TKX2_PAENI</name>
<accession>A0ABT9TKX2</accession>
<dbReference type="Proteomes" id="UP001244563">
    <property type="component" value="Unassembled WGS sequence"/>
</dbReference>
<evidence type="ECO:0000313" key="1">
    <source>
        <dbReference type="EMBL" id="MDQ0102301.1"/>
    </source>
</evidence>
<keyword evidence="2" id="KW-1185">Reference proteome</keyword>